<proteinExistence type="predicted"/>
<evidence type="ECO:0000256" key="1">
    <source>
        <dbReference type="SAM" id="MobiDB-lite"/>
    </source>
</evidence>
<protein>
    <submittedName>
        <fullName evidence="2">Uncharacterized protein</fullName>
    </submittedName>
</protein>
<keyword evidence="3" id="KW-1185">Reference proteome</keyword>
<dbReference type="AlphaFoldDB" id="A0AAV1M8X5"/>
<feature type="region of interest" description="Disordered" evidence="1">
    <location>
        <begin position="52"/>
        <end position="80"/>
    </location>
</feature>
<sequence length="120" mass="12909">MLLKCTADGRRIKVNGAPVGQGNVARGMKMTMSTTATMSARVHRKVINKRVHPGKSTLPGKMLHAGKMAHPGKNANNPGKFAHLGKFGKLAHYAHAHSLRPPEPCENSNDSGLGPDHFNR</sequence>
<reference evidence="2 3" key="1">
    <citation type="submission" date="2023-11" db="EMBL/GenBank/DDBJ databases">
        <authorList>
            <person name="Hedman E."/>
            <person name="Englund M."/>
            <person name="Stromberg M."/>
            <person name="Nyberg Akerstrom W."/>
            <person name="Nylinder S."/>
            <person name="Jareborg N."/>
            <person name="Kallberg Y."/>
            <person name="Kronander E."/>
        </authorList>
    </citation>
    <scope>NUCLEOTIDE SEQUENCE [LARGE SCALE GENOMIC DNA]</scope>
</reference>
<evidence type="ECO:0000313" key="3">
    <source>
        <dbReference type="Proteomes" id="UP001314205"/>
    </source>
</evidence>
<evidence type="ECO:0000313" key="2">
    <source>
        <dbReference type="EMBL" id="CAK1603569.1"/>
    </source>
</evidence>
<dbReference type="Proteomes" id="UP001314205">
    <property type="component" value="Unassembled WGS sequence"/>
</dbReference>
<comment type="caution">
    <text evidence="2">The sequence shown here is derived from an EMBL/GenBank/DDBJ whole genome shotgun (WGS) entry which is preliminary data.</text>
</comment>
<gene>
    <name evidence="2" type="ORF">PARMNEM_LOCUS21919</name>
</gene>
<accession>A0AAV1M8X5</accession>
<feature type="region of interest" description="Disordered" evidence="1">
    <location>
        <begin position="98"/>
        <end position="120"/>
    </location>
</feature>
<name>A0AAV1M8X5_9NEOP</name>
<organism evidence="2 3">
    <name type="scientific">Parnassius mnemosyne</name>
    <name type="common">clouded apollo</name>
    <dbReference type="NCBI Taxonomy" id="213953"/>
    <lineage>
        <taxon>Eukaryota</taxon>
        <taxon>Metazoa</taxon>
        <taxon>Ecdysozoa</taxon>
        <taxon>Arthropoda</taxon>
        <taxon>Hexapoda</taxon>
        <taxon>Insecta</taxon>
        <taxon>Pterygota</taxon>
        <taxon>Neoptera</taxon>
        <taxon>Endopterygota</taxon>
        <taxon>Lepidoptera</taxon>
        <taxon>Glossata</taxon>
        <taxon>Ditrysia</taxon>
        <taxon>Papilionoidea</taxon>
        <taxon>Papilionidae</taxon>
        <taxon>Parnassiinae</taxon>
        <taxon>Parnassini</taxon>
        <taxon>Parnassius</taxon>
        <taxon>Driopa</taxon>
    </lineage>
</organism>
<dbReference type="EMBL" id="CAVLGL010000148">
    <property type="protein sequence ID" value="CAK1603569.1"/>
    <property type="molecule type" value="Genomic_DNA"/>
</dbReference>